<feature type="region of interest" description="Disordered" evidence="2">
    <location>
        <begin position="850"/>
        <end position="1054"/>
    </location>
</feature>
<feature type="coiled-coil region" evidence="1">
    <location>
        <begin position="663"/>
        <end position="704"/>
    </location>
</feature>
<dbReference type="EMBL" id="MU854331">
    <property type="protein sequence ID" value="KAK4043138.1"/>
    <property type="molecule type" value="Genomic_DNA"/>
</dbReference>
<feature type="compositionally biased region" description="Polar residues" evidence="2">
    <location>
        <begin position="827"/>
        <end position="836"/>
    </location>
</feature>
<dbReference type="AlphaFoldDB" id="A0AAN6PNJ6"/>
<name>A0AAN6PNJ6_9PEZI</name>
<feature type="compositionally biased region" description="Polar residues" evidence="2">
    <location>
        <begin position="964"/>
        <end position="976"/>
    </location>
</feature>
<feature type="compositionally biased region" description="Basic and acidic residues" evidence="2">
    <location>
        <begin position="797"/>
        <end position="812"/>
    </location>
</feature>
<dbReference type="Proteomes" id="UP001303115">
    <property type="component" value="Unassembled WGS sequence"/>
</dbReference>
<evidence type="ECO:0000313" key="3">
    <source>
        <dbReference type="EMBL" id="KAK4043138.1"/>
    </source>
</evidence>
<keyword evidence="1" id="KW-0175">Coiled coil</keyword>
<protein>
    <submittedName>
        <fullName evidence="3">Uncharacterized protein</fullName>
    </submittedName>
</protein>
<accession>A0AAN6PNJ6</accession>
<feature type="coiled-coil region" evidence="1">
    <location>
        <begin position="227"/>
        <end position="335"/>
    </location>
</feature>
<feature type="region of interest" description="Disordered" evidence="2">
    <location>
        <begin position="1095"/>
        <end position="1117"/>
    </location>
</feature>
<feature type="coiled-coil region" evidence="1">
    <location>
        <begin position="610"/>
        <end position="637"/>
    </location>
</feature>
<evidence type="ECO:0000256" key="2">
    <source>
        <dbReference type="SAM" id="MobiDB-lite"/>
    </source>
</evidence>
<feature type="compositionally biased region" description="Basic and acidic residues" evidence="2">
    <location>
        <begin position="990"/>
        <end position="1018"/>
    </location>
</feature>
<feature type="region of interest" description="Disordered" evidence="2">
    <location>
        <begin position="1"/>
        <end position="33"/>
    </location>
</feature>
<feature type="compositionally biased region" description="Polar residues" evidence="2">
    <location>
        <begin position="1043"/>
        <end position="1053"/>
    </location>
</feature>
<feature type="coiled-coil region" evidence="1">
    <location>
        <begin position="443"/>
        <end position="579"/>
    </location>
</feature>
<feature type="region of interest" description="Disordered" evidence="2">
    <location>
        <begin position="759"/>
        <end position="836"/>
    </location>
</feature>
<proteinExistence type="predicted"/>
<organism evidence="3 4">
    <name type="scientific">Parachaetomium inaequale</name>
    <dbReference type="NCBI Taxonomy" id="2588326"/>
    <lineage>
        <taxon>Eukaryota</taxon>
        <taxon>Fungi</taxon>
        <taxon>Dikarya</taxon>
        <taxon>Ascomycota</taxon>
        <taxon>Pezizomycotina</taxon>
        <taxon>Sordariomycetes</taxon>
        <taxon>Sordariomycetidae</taxon>
        <taxon>Sordariales</taxon>
        <taxon>Chaetomiaceae</taxon>
        <taxon>Parachaetomium</taxon>
    </lineage>
</organism>
<feature type="region of interest" description="Disordered" evidence="2">
    <location>
        <begin position="80"/>
        <end position="162"/>
    </location>
</feature>
<dbReference type="PANTHER" id="PTHR31477">
    <property type="entry name" value="CENTROSOMAL PROTEIN OF 44 KDA"/>
    <property type="match status" value="1"/>
</dbReference>
<reference evidence="4" key="1">
    <citation type="journal article" date="2023" name="Mol. Phylogenet. Evol.">
        <title>Genome-scale phylogeny and comparative genomics of the fungal order Sordariales.</title>
        <authorList>
            <person name="Hensen N."/>
            <person name="Bonometti L."/>
            <person name="Westerberg I."/>
            <person name="Brannstrom I.O."/>
            <person name="Guillou S."/>
            <person name="Cros-Aarteil S."/>
            <person name="Calhoun S."/>
            <person name="Haridas S."/>
            <person name="Kuo A."/>
            <person name="Mondo S."/>
            <person name="Pangilinan J."/>
            <person name="Riley R."/>
            <person name="LaButti K."/>
            <person name="Andreopoulos B."/>
            <person name="Lipzen A."/>
            <person name="Chen C."/>
            <person name="Yan M."/>
            <person name="Daum C."/>
            <person name="Ng V."/>
            <person name="Clum A."/>
            <person name="Steindorff A."/>
            <person name="Ohm R.A."/>
            <person name="Martin F."/>
            <person name="Silar P."/>
            <person name="Natvig D.O."/>
            <person name="Lalanne C."/>
            <person name="Gautier V."/>
            <person name="Ament-Velasquez S.L."/>
            <person name="Kruys A."/>
            <person name="Hutchinson M.I."/>
            <person name="Powell A.J."/>
            <person name="Barry K."/>
            <person name="Miller A.N."/>
            <person name="Grigoriev I.V."/>
            <person name="Debuchy R."/>
            <person name="Gladieux P."/>
            <person name="Hiltunen Thoren M."/>
            <person name="Johannesson H."/>
        </authorList>
    </citation>
    <scope>NUCLEOTIDE SEQUENCE [LARGE SCALE GENOMIC DNA]</scope>
    <source>
        <strain evidence="4">CBS 284.82</strain>
    </source>
</reference>
<sequence>MPPFPDTSPKEPAKPAIQARTADAENKSLGVFSKGARGIQTSAAAMGLASDPKPHTSPPVLREYIHNSSPQYEALQYTRQAPLASAEEEQRGRHHNHAPPLPGDSHHSAREPTDRTRSHMVNRPLREVAHARPARSIHRARPESRSSNVSKQRSRCGSLASSPLVRQRRVNISHEFTTGMAGVINQFTQQQSAALEEQKSKYHKYIKRLKRDLADESGVIARQISQIDAQANKMKELQGSKEQMASELKGIEAKLGASEDRARRLEEKYRACKTHLNSAIQEQQDLYTRSKKQWEEAIEQIDNLTQHVEEKEAELSREREAVRSLSTKLQDLQATSSGFEALAVQGKEILQKLGEQQTKAEEHHQKSAEEFRVRLDAIATRLETLSNTMSGQPDVLCGLRKAQDESLKSVTAKLDNILESRDASTEATSQLTADLERHTGKIWQRLDNQLESLGKQLAEKAEENGMVSTLYKRKDDECREHLKELEALRTTTEKQADQIHELEGSLVALDADQDESEEMIRELGKEAKQLREALKSKAAAVTELQDSLNAKDTAHASELRDCRATAQKLAQSLQEKEQSSVAAAQHAVETARREVRFEMERVHAKTEKSLQEMTKHRDSLATQVEKLKQQVHEKEQNESRDASTISSLQERLAMEEARGKAAAEQLVQRSTNLEQLENQLTARVEALETELKTTRNRAVDLEGETQRERTKSEALISGLKRWAQQEGLQINGLDDLGDGNKSADEISTVLARALSHVSLSRGSQTAIPEAHPGDVSFGGENSKFFSSQSSQSPRADLGNHTRGDRPTKEDIRSAVGEHPGTGGNAAGDTSSNDPLSYASTLHHMRRVVVRSPANVPHEPAAPSIDQEKMRRREAVQPKSIMKRVTRSTSRMLRPADSDAAAGHGAFKRSRQDELLLDSTVPSKTGGRRADTGTIPVSDADATESTSGTFSKRPSKRRRSETARPDNSVSPLESSRQGIKREPSRPSMAPKTKELDSKGRASDTLQHGEGRGRSLEKHSNLSSSYDFKSIPADNSRRNSGSGSQGLRRTPSANTVPVLGLRHTNVRTYGSQKAPGESSIAGGQFTEARFSLRSQLRSQSQSRYWPPRAKEESQESITFSQGVGADENFLLPFQA</sequence>
<feature type="compositionally biased region" description="Low complexity" evidence="2">
    <location>
        <begin position="782"/>
        <end position="792"/>
    </location>
</feature>
<gene>
    <name evidence="3" type="ORF">C8A01DRAFT_13306</name>
</gene>
<dbReference type="PANTHER" id="PTHR31477:SF1">
    <property type="entry name" value="CENTROSOMAL PROTEIN OF 44 KDA"/>
    <property type="match status" value="1"/>
</dbReference>
<feature type="compositionally biased region" description="Basic and acidic residues" evidence="2">
    <location>
        <begin position="865"/>
        <end position="875"/>
    </location>
</feature>
<feature type="compositionally biased region" description="Basic and acidic residues" evidence="2">
    <location>
        <begin position="104"/>
        <end position="117"/>
    </location>
</feature>
<evidence type="ECO:0000256" key="1">
    <source>
        <dbReference type="SAM" id="Coils"/>
    </source>
</evidence>
<comment type="caution">
    <text evidence="3">The sequence shown here is derived from an EMBL/GenBank/DDBJ whole genome shotgun (WGS) entry which is preliminary data.</text>
</comment>
<feature type="compositionally biased region" description="Polar residues" evidence="2">
    <location>
        <begin position="942"/>
        <end position="951"/>
    </location>
</feature>
<dbReference type="GO" id="GO:0000922">
    <property type="term" value="C:spindle pole"/>
    <property type="evidence" value="ECO:0007669"/>
    <property type="project" value="TreeGrafter"/>
</dbReference>
<dbReference type="Gene3D" id="1.10.287.1490">
    <property type="match status" value="1"/>
</dbReference>
<feature type="region of interest" description="Disordered" evidence="2">
    <location>
        <begin position="43"/>
        <end position="62"/>
    </location>
</feature>
<dbReference type="InterPro" id="IPR033603">
    <property type="entry name" value="CEP44"/>
</dbReference>
<keyword evidence="4" id="KW-1185">Reference proteome</keyword>
<evidence type="ECO:0000313" key="4">
    <source>
        <dbReference type="Proteomes" id="UP001303115"/>
    </source>
</evidence>